<dbReference type="EMBL" id="KV425551">
    <property type="protein sequence ID" value="KZT30451.1"/>
    <property type="molecule type" value="Genomic_DNA"/>
</dbReference>
<feature type="compositionally biased region" description="Basic residues" evidence="1">
    <location>
        <begin position="21"/>
        <end position="44"/>
    </location>
</feature>
<proteinExistence type="predicted"/>
<name>A0A165VZV7_9AGAM</name>
<dbReference type="Proteomes" id="UP000076761">
    <property type="component" value="Unassembled WGS sequence"/>
</dbReference>
<evidence type="ECO:0000313" key="2">
    <source>
        <dbReference type="EMBL" id="KZT30451.1"/>
    </source>
</evidence>
<dbReference type="InParanoid" id="A0A165VZV7"/>
<feature type="compositionally biased region" description="Basic and acidic residues" evidence="1">
    <location>
        <begin position="1"/>
        <end position="12"/>
    </location>
</feature>
<protein>
    <submittedName>
        <fullName evidence="2">Uncharacterized protein</fullName>
    </submittedName>
</protein>
<evidence type="ECO:0000313" key="3">
    <source>
        <dbReference type="Proteomes" id="UP000076761"/>
    </source>
</evidence>
<feature type="region of interest" description="Disordered" evidence="1">
    <location>
        <begin position="1"/>
        <end position="60"/>
    </location>
</feature>
<organism evidence="2 3">
    <name type="scientific">Neolentinus lepideus HHB14362 ss-1</name>
    <dbReference type="NCBI Taxonomy" id="1314782"/>
    <lineage>
        <taxon>Eukaryota</taxon>
        <taxon>Fungi</taxon>
        <taxon>Dikarya</taxon>
        <taxon>Basidiomycota</taxon>
        <taxon>Agaricomycotina</taxon>
        <taxon>Agaricomycetes</taxon>
        <taxon>Gloeophyllales</taxon>
        <taxon>Gloeophyllaceae</taxon>
        <taxon>Neolentinus</taxon>
    </lineage>
</organism>
<accession>A0A165VZV7</accession>
<evidence type="ECO:0000256" key="1">
    <source>
        <dbReference type="SAM" id="MobiDB-lite"/>
    </source>
</evidence>
<reference evidence="2 3" key="1">
    <citation type="journal article" date="2016" name="Mol. Biol. Evol.">
        <title>Comparative Genomics of Early-Diverging Mushroom-Forming Fungi Provides Insights into the Origins of Lignocellulose Decay Capabilities.</title>
        <authorList>
            <person name="Nagy L.G."/>
            <person name="Riley R."/>
            <person name="Tritt A."/>
            <person name="Adam C."/>
            <person name="Daum C."/>
            <person name="Floudas D."/>
            <person name="Sun H."/>
            <person name="Yadav J.S."/>
            <person name="Pangilinan J."/>
            <person name="Larsson K.H."/>
            <person name="Matsuura K."/>
            <person name="Barry K."/>
            <person name="Labutti K."/>
            <person name="Kuo R."/>
            <person name="Ohm R.A."/>
            <person name="Bhattacharya S.S."/>
            <person name="Shirouzu T."/>
            <person name="Yoshinaga Y."/>
            <person name="Martin F.M."/>
            <person name="Grigoriev I.V."/>
            <person name="Hibbett D.S."/>
        </authorList>
    </citation>
    <scope>NUCLEOTIDE SEQUENCE [LARGE SCALE GENOMIC DNA]</scope>
    <source>
        <strain evidence="2 3">HHB14362 ss-1</strain>
    </source>
</reference>
<gene>
    <name evidence="2" type="ORF">NEOLEDRAFT_1054260</name>
</gene>
<keyword evidence="3" id="KW-1185">Reference proteome</keyword>
<sequence length="60" mass="6663">MSSLRVSHDGGVREVVSSQINKKHARQQKKFHSKKGAGRPKGSKAKQDTRVKVDMSSGWD</sequence>
<dbReference type="OrthoDB" id="10258631at2759"/>
<dbReference type="AlphaFoldDB" id="A0A165VZV7"/>